<feature type="compositionally biased region" description="Polar residues" evidence="1">
    <location>
        <begin position="75"/>
        <end position="84"/>
    </location>
</feature>
<protein>
    <submittedName>
        <fullName evidence="2">Uncharacterized protein</fullName>
    </submittedName>
</protein>
<evidence type="ECO:0000256" key="1">
    <source>
        <dbReference type="SAM" id="MobiDB-lite"/>
    </source>
</evidence>
<evidence type="ECO:0000313" key="3">
    <source>
        <dbReference type="Proteomes" id="UP000807769"/>
    </source>
</evidence>
<reference evidence="2" key="1">
    <citation type="journal article" date="2020" name="New Phytol.">
        <title>Comparative genomics reveals dynamic genome evolution in host specialist ectomycorrhizal fungi.</title>
        <authorList>
            <person name="Lofgren L.A."/>
            <person name="Nguyen N.H."/>
            <person name="Vilgalys R."/>
            <person name="Ruytinx J."/>
            <person name="Liao H.L."/>
            <person name="Branco S."/>
            <person name="Kuo A."/>
            <person name="LaButti K."/>
            <person name="Lipzen A."/>
            <person name="Andreopoulos W."/>
            <person name="Pangilinan J."/>
            <person name="Riley R."/>
            <person name="Hundley H."/>
            <person name="Na H."/>
            <person name="Barry K."/>
            <person name="Grigoriev I.V."/>
            <person name="Stajich J.E."/>
            <person name="Kennedy P.G."/>
        </authorList>
    </citation>
    <scope>NUCLEOTIDE SEQUENCE</scope>
    <source>
        <strain evidence="2">MN1</strain>
    </source>
</reference>
<dbReference type="GeneID" id="64634702"/>
<feature type="region of interest" description="Disordered" evidence="1">
    <location>
        <begin position="73"/>
        <end position="103"/>
    </location>
</feature>
<organism evidence="2 3">
    <name type="scientific">Suillus subaureus</name>
    <dbReference type="NCBI Taxonomy" id="48587"/>
    <lineage>
        <taxon>Eukaryota</taxon>
        <taxon>Fungi</taxon>
        <taxon>Dikarya</taxon>
        <taxon>Basidiomycota</taxon>
        <taxon>Agaricomycotina</taxon>
        <taxon>Agaricomycetes</taxon>
        <taxon>Agaricomycetidae</taxon>
        <taxon>Boletales</taxon>
        <taxon>Suillineae</taxon>
        <taxon>Suillaceae</taxon>
        <taxon>Suillus</taxon>
    </lineage>
</organism>
<name>A0A9P7E582_9AGAM</name>
<sequence length="136" mass="15431">MDIEKGKECTMKTDLSVFENMRWEEEVSGVVEISMYASGTADQVRDIIVRFEPTVISDSQTYTRDERCLQMPKRANSNMMLTDSRNGDEEIEEDEAGTWLGDMWESSTTPADIEFDVEPKIDLSAGRMVPGYSGRL</sequence>
<dbReference type="RefSeq" id="XP_041189823.1">
    <property type="nucleotide sequence ID" value="XM_041340686.1"/>
</dbReference>
<accession>A0A9P7E582</accession>
<comment type="caution">
    <text evidence="2">The sequence shown here is derived from an EMBL/GenBank/DDBJ whole genome shotgun (WGS) entry which is preliminary data.</text>
</comment>
<dbReference type="AlphaFoldDB" id="A0A9P7E582"/>
<keyword evidence="3" id="KW-1185">Reference proteome</keyword>
<gene>
    <name evidence="2" type="ORF">BJ212DRAFT_1483826</name>
</gene>
<evidence type="ECO:0000313" key="2">
    <source>
        <dbReference type="EMBL" id="KAG1811163.1"/>
    </source>
</evidence>
<dbReference type="Proteomes" id="UP000807769">
    <property type="component" value="Unassembled WGS sequence"/>
</dbReference>
<dbReference type="EMBL" id="JABBWG010000030">
    <property type="protein sequence ID" value="KAG1811163.1"/>
    <property type="molecule type" value="Genomic_DNA"/>
</dbReference>
<proteinExistence type="predicted"/>
<dbReference type="OrthoDB" id="2659304at2759"/>